<keyword evidence="4 9" id="KW-0256">Endoplasmic reticulum</keyword>
<reference evidence="10" key="1">
    <citation type="submission" date="2020-11" db="EMBL/GenBank/DDBJ databases">
        <authorList>
            <person name="Tran Van P."/>
        </authorList>
    </citation>
    <scope>NUCLEOTIDE SEQUENCE</scope>
</reference>
<dbReference type="GO" id="GO:0000139">
    <property type="term" value="C:Golgi membrane"/>
    <property type="evidence" value="ECO:0007669"/>
    <property type="project" value="UniProtKB-SubCell"/>
</dbReference>
<evidence type="ECO:0000256" key="1">
    <source>
        <dbReference type="ARBA" id="ARBA00009727"/>
    </source>
</evidence>
<keyword evidence="8 9" id="KW-0472">Membrane</keyword>
<comment type="subcellular location">
    <subcellularLocation>
        <location evidence="9">Endoplasmic reticulum membrane</location>
        <topology evidence="9">Multi-pass membrane protein</topology>
    </subcellularLocation>
    <subcellularLocation>
        <location evidence="9">Golgi apparatus membrane</location>
        <topology evidence="9">Multi-pass membrane protein</topology>
    </subcellularLocation>
</comment>
<name>A0A7R8W0B2_TIMDO</name>
<comment type="caution">
    <text evidence="9">Lacks conserved residue(s) required for the propagation of feature annotation.</text>
</comment>
<dbReference type="Pfam" id="PF03878">
    <property type="entry name" value="YIF1"/>
    <property type="match status" value="1"/>
</dbReference>
<comment type="function">
    <text evidence="9">Has a role in transport between endoplasmic reticulum and Golgi.</text>
</comment>
<dbReference type="AlphaFoldDB" id="A0A7R8W0B2"/>
<evidence type="ECO:0000256" key="8">
    <source>
        <dbReference type="ARBA" id="ARBA00023136"/>
    </source>
</evidence>
<dbReference type="GO" id="GO:0006888">
    <property type="term" value="P:endoplasmic reticulum to Golgi vesicle-mediated transport"/>
    <property type="evidence" value="ECO:0007669"/>
    <property type="project" value="UniProtKB-UniRule"/>
</dbReference>
<sequence length="121" mass="13768">MYSMRMLRMFTSVIITSQPTADWSLKYEQDEPVQPRYEINAPDLYIPMMAFVTYVLLAGLVLGMQNRFSPEVLGIQASSALAWTVVEIVLEIVTLYVTNIQTKLRTLDLVAFGGYKYVGYV</sequence>
<evidence type="ECO:0000256" key="5">
    <source>
        <dbReference type="ARBA" id="ARBA00022927"/>
    </source>
</evidence>
<organism evidence="10">
    <name type="scientific">Timema douglasi</name>
    <name type="common">Walking stick</name>
    <dbReference type="NCBI Taxonomy" id="61478"/>
    <lineage>
        <taxon>Eukaryota</taxon>
        <taxon>Metazoa</taxon>
        <taxon>Ecdysozoa</taxon>
        <taxon>Arthropoda</taxon>
        <taxon>Hexapoda</taxon>
        <taxon>Insecta</taxon>
        <taxon>Pterygota</taxon>
        <taxon>Neoptera</taxon>
        <taxon>Polyneoptera</taxon>
        <taxon>Phasmatodea</taxon>
        <taxon>Timematodea</taxon>
        <taxon>Timematoidea</taxon>
        <taxon>Timematidae</taxon>
        <taxon>Timema</taxon>
    </lineage>
</organism>
<dbReference type="GO" id="GO:0005789">
    <property type="term" value="C:endoplasmic reticulum membrane"/>
    <property type="evidence" value="ECO:0007669"/>
    <property type="project" value="UniProtKB-SubCell"/>
</dbReference>
<evidence type="ECO:0000256" key="7">
    <source>
        <dbReference type="ARBA" id="ARBA00023034"/>
    </source>
</evidence>
<dbReference type="GO" id="GO:0015031">
    <property type="term" value="P:protein transport"/>
    <property type="evidence" value="ECO:0007669"/>
    <property type="project" value="UniProtKB-KW"/>
</dbReference>
<evidence type="ECO:0000256" key="9">
    <source>
        <dbReference type="RuleBase" id="RU368073"/>
    </source>
</evidence>
<accession>A0A7R8W0B2</accession>
<gene>
    <name evidence="10" type="ORF">TDIB3V08_LOCUS12111</name>
</gene>
<dbReference type="EMBL" id="OA577887">
    <property type="protein sequence ID" value="CAD7205962.1"/>
    <property type="molecule type" value="Genomic_DNA"/>
</dbReference>
<keyword evidence="2 9" id="KW-0813">Transport</keyword>
<evidence type="ECO:0000256" key="4">
    <source>
        <dbReference type="ARBA" id="ARBA00022824"/>
    </source>
</evidence>
<dbReference type="InterPro" id="IPR005578">
    <property type="entry name" value="Yif1_fam"/>
</dbReference>
<dbReference type="PANTHER" id="PTHR14083">
    <property type="entry name" value="YIP1 INTERACTING FACTOR HOMOLOG YIF1 PROTEIN"/>
    <property type="match status" value="1"/>
</dbReference>
<evidence type="ECO:0000313" key="10">
    <source>
        <dbReference type="EMBL" id="CAD7205962.1"/>
    </source>
</evidence>
<proteinExistence type="inferred from homology"/>
<keyword evidence="6 9" id="KW-1133">Transmembrane helix</keyword>
<dbReference type="GO" id="GO:0005793">
    <property type="term" value="C:endoplasmic reticulum-Golgi intermediate compartment"/>
    <property type="evidence" value="ECO:0007669"/>
    <property type="project" value="UniProtKB-UniRule"/>
</dbReference>
<keyword evidence="5 9" id="KW-0653">Protein transport</keyword>
<keyword evidence="3 9" id="KW-0812">Transmembrane</keyword>
<evidence type="ECO:0000256" key="6">
    <source>
        <dbReference type="ARBA" id="ARBA00022989"/>
    </source>
</evidence>
<feature type="transmembrane region" description="Helical" evidence="9">
    <location>
        <begin position="75"/>
        <end position="97"/>
    </location>
</feature>
<comment type="similarity">
    <text evidence="1 9">Belongs to the YIF1 family.</text>
</comment>
<evidence type="ECO:0000256" key="2">
    <source>
        <dbReference type="ARBA" id="ARBA00022448"/>
    </source>
</evidence>
<keyword evidence="7 9" id="KW-0333">Golgi apparatus</keyword>
<dbReference type="PANTHER" id="PTHR14083:SF0">
    <property type="entry name" value="YIP1D-INTERACTING FACTOR 1, ISOFORM C"/>
    <property type="match status" value="1"/>
</dbReference>
<protein>
    <recommendedName>
        <fullName evidence="9">Protein YIF1</fullName>
    </recommendedName>
</protein>
<evidence type="ECO:0000256" key="3">
    <source>
        <dbReference type="ARBA" id="ARBA00022692"/>
    </source>
</evidence>
<dbReference type="GO" id="GO:0030134">
    <property type="term" value="C:COPII-coated ER to Golgi transport vesicle"/>
    <property type="evidence" value="ECO:0007669"/>
    <property type="project" value="TreeGrafter"/>
</dbReference>
<feature type="transmembrane region" description="Helical" evidence="9">
    <location>
        <begin position="44"/>
        <end position="63"/>
    </location>
</feature>